<accession>A0A9X1LWL0</accession>
<proteinExistence type="predicted"/>
<dbReference type="AlphaFoldDB" id="A0A9X1LWL0"/>
<comment type="caution">
    <text evidence="2">The sequence shown here is derived from an EMBL/GenBank/DDBJ whole genome shotgun (WGS) entry which is preliminary data.</text>
</comment>
<keyword evidence="1" id="KW-0472">Membrane</keyword>
<feature type="transmembrane region" description="Helical" evidence="1">
    <location>
        <begin position="12"/>
        <end position="32"/>
    </location>
</feature>
<gene>
    <name evidence="2" type="ORF">KEC57_12605</name>
</gene>
<name>A0A9X1LWL0_9MICO</name>
<protein>
    <submittedName>
        <fullName evidence="2">Uncharacterized protein</fullName>
    </submittedName>
</protein>
<keyword evidence="1" id="KW-0812">Transmembrane</keyword>
<dbReference type="RefSeq" id="WP_229384989.1">
    <property type="nucleotide sequence ID" value="NZ_JAGTTN010000004.1"/>
</dbReference>
<sequence>MTVRDVLEAMLRRWYVVVAVVLAVAALGLFFARDDGLYFTRTVVTFSTPGEDSPFEEGGSSEAGIIAFAASIATELNDGVEPLRYASADAPFYGAGIRQGVIVGIPSTGGQWAVDYRRAAIELQIVSPDREWVAERQAALLAQVQAITETQQDAVGTGDGFVTTAIDPLALRIDHITPTRTTRMLAWGALAVVAVLVSGWAALRGDAAAAKRRRHAVARRPDAVSPGRNVVVHGPDVIVQGKGQR</sequence>
<keyword evidence="3" id="KW-1185">Reference proteome</keyword>
<evidence type="ECO:0000313" key="2">
    <source>
        <dbReference type="EMBL" id="MCC2033021.1"/>
    </source>
</evidence>
<evidence type="ECO:0000256" key="1">
    <source>
        <dbReference type="SAM" id="Phobius"/>
    </source>
</evidence>
<reference evidence="2" key="1">
    <citation type="submission" date="2021-04" db="EMBL/GenBank/DDBJ databases">
        <title>Microbacterium tenobrionis sp. nov. and Microbacterium allomyrinae sp. nov., isolated from larvae of Tenobrio molitor and Allomyrina dichotoma, respectively.</title>
        <authorList>
            <person name="Lee S.D."/>
        </authorList>
    </citation>
    <scope>NUCLEOTIDE SEQUENCE</scope>
    <source>
        <strain evidence="2">BWT-G7</strain>
    </source>
</reference>
<dbReference type="Proteomes" id="UP001139354">
    <property type="component" value="Unassembled WGS sequence"/>
</dbReference>
<organism evidence="2 3">
    <name type="scientific">Microbacterium allomyrinae</name>
    <dbReference type="NCBI Taxonomy" id="2830666"/>
    <lineage>
        <taxon>Bacteria</taxon>
        <taxon>Bacillati</taxon>
        <taxon>Actinomycetota</taxon>
        <taxon>Actinomycetes</taxon>
        <taxon>Micrococcales</taxon>
        <taxon>Microbacteriaceae</taxon>
        <taxon>Microbacterium</taxon>
    </lineage>
</organism>
<feature type="transmembrane region" description="Helical" evidence="1">
    <location>
        <begin position="184"/>
        <end position="203"/>
    </location>
</feature>
<dbReference type="EMBL" id="JAGTTN010000004">
    <property type="protein sequence ID" value="MCC2033021.1"/>
    <property type="molecule type" value="Genomic_DNA"/>
</dbReference>
<keyword evidence="1" id="KW-1133">Transmembrane helix</keyword>
<evidence type="ECO:0000313" key="3">
    <source>
        <dbReference type="Proteomes" id="UP001139354"/>
    </source>
</evidence>